<keyword evidence="1" id="KW-0812">Transmembrane</keyword>
<keyword evidence="1" id="KW-1133">Transmembrane helix</keyword>
<proteinExistence type="predicted"/>
<dbReference type="EMBL" id="VSSQ01003891">
    <property type="protein sequence ID" value="MPM22814.1"/>
    <property type="molecule type" value="Genomic_DNA"/>
</dbReference>
<sequence length="81" mass="9168">MKSPGMISIVLGIIIIIFTAVEYYKGKTEKINLFVDIGSGIFIVTLGLFLLFNIISSKYISFIVFPAMIIYFLIDQKIKNK</sequence>
<gene>
    <name evidence="2" type="ORF">SDC9_69273</name>
</gene>
<evidence type="ECO:0000313" key="2">
    <source>
        <dbReference type="EMBL" id="MPM22814.1"/>
    </source>
</evidence>
<protein>
    <submittedName>
        <fullName evidence="2">Uncharacterized protein</fullName>
    </submittedName>
</protein>
<reference evidence="2" key="1">
    <citation type="submission" date="2019-08" db="EMBL/GenBank/DDBJ databases">
        <authorList>
            <person name="Kucharzyk K."/>
            <person name="Murdoch R.W."/>
            <person name="Higgins S."/>
            <person name="Loffler F."/>
        </authorList>
    </citation>
    <scope>NUCLEOTIDE SEQUENCE</scope>
</reference>
<dbReference type="AlphaFoldDB" id="A0A644Y9N3"/>
<keyword evidence="1" id="KW-0472">Membrane</keyword>
<feature type="transmembrane region" description="Helical" evidence="1">
    <location>
        <begin position="31"/>
        <end position="52"/>
    </location>
</feature>
<organism evidence="2">
    <name type="scientific">bioreactor metagenome</name>
    <dbReference type="NCBI Taxonomy" id="1076179"/>
    <lineage>
        <taxon>unclassified sequences</taxon>
        <taxon>metagenomes</taxon>
        <taxon>ecological metagenomes</taxon>
    </lineage>
</organism>
<feature type="transmembrane region" description="Helical" evidence="1">
    <location>
        <begin position="58"/>
        <end position="74"/>
    </location>
</feature>
<feature type="transmembrane region" description="Helical" evidence="1">
    <location>
        <begin position="6"/>
        <end position="24"/>
    </location>
</feature>
<comment type="caution">
    <text evidence="2">The sequence shown here is derived from an EMBL/GenBank/DDBJ whole genome shotgun (WGS) entry which is preliminary data.</text>
</comment>
<name>A0A644Y9N3_9ZZZZ</name>
<evidence type="ECO:0000256" key="1">
    <source>
        <dbReference type="SAM" id="Phobius"/>
    </source>
</evidence>
<accession>A0A644Y9N3</accession>